<dbReference type="Pfam" id="PF11297">
    <property type="entry name" value="DUF3098"/>
    <property type="match status" value="1"/>
</dbReference>
<feature type="transmembrane region" description="Helical" evidence="1">
    <location>
        <begin position="16"/>
        <end position="35"/>
    </location>
</feature>
<proteinExistence type="predicted"/>
<keyword evidence="1" id="KW-0812">Transmembrane</keyword>
<dbReference type="EMBL" id="UINC01001094">
    <property type="protein sequence ID" value="SUZ70520.1"/>
    <property type="molecule type" value="Genomic_DNA"/>
</dbReference>
<feature type="transmembrane region" description="Helical" evidence="1">
    <location>
        <begin position="55"/>
        <end position="74"/>
    </location>
</feature>
<keyword evidence="1" id="KW-1133">Transmembrane helix</keyword>
<sequence length="78" mass="9099">MNKKNRNKKFLFDSKNYNLLLISIFILLIGFFLMSGGGSDDLSKFNPEIYNYRRIRLAPTIVIIGFLFSIYSILTKNK</sequence>
<dbReference type="AlphaFoldDB" id="A0A381PUE6"/>
<accession>A0A381PUE6</accession>
<gene>
    <name evidence="2" type="ORF">METZ01_LOCUS23374</name>
</gene>
<organism evidence="2">
    <name type="scientific">marine metagenome</name>
    <dbReference type="NCBI Taxonomy" id="408172"/>
    <lineage>
        <taxon>unclassified sequences</taxon>
        <taxon>metagenomes</taxon>
        <taxon>ecological metagenomes</taxon>
    </lineage>
</organism>
<reference evidence="2" key="1">
    <citation type="submission" date="2018-05" db="EMBL/GenBank/DDBJ databases">
        <authorList>
            <person name="Lanie J.A."/>
            <person name="Ng W.-L."/>
            <person name="Kazmierczak K.M."/>
            <person name="Andrzejewski T.M."/>
            <person name="Davidsen T.M."/>
            <person name="Wayne K.J."/>
            <person name="Tettelin H."/>
            <person name="Glass J.I."/>
            <person name="Rusch D."/>
            <person name="Podicherti R."/>
            <person name="Tsui H.-C.T."/>
            <person name="Winkler M.E."/>
        </authorList>
    </citation>
    <scope>NUCLEOTIDE SEQUENCE</scope>
</reference>
<protein>
    <recommendedName>
        <fullName evidence="3">DUF3098 domain-containing protein</fullName>
    </recommendedName>
</protein>
<evidence type="ECO:0008006" key="3">
    <source>
        <dbReference type="Google" id="ProtNLM"/>
    </source>
</evidence>
<dbReference type="InterPro" id="IPR021448">
    <property type="entry name" value="DUF3098"/>
</dbReference>
<evidence type="ECO:0000256" key="1">
    <source>
        <dbReference type="SAM" id="Phobius"/>
    </source>
</evidence>
<evidence type="ECO:0000313" key="2">
    <source>
        <dbReference type="EMBL" id="SUZ70520.1"/>
    </source>
</evidence>
<keyword evidence="1" id="KW-0472">Membrane</keyword>
<name>A0A381PUE6_9ZZZZ</name>